<dbReference type="Pfam" id="PF00440">
    <property type="entry name" value="TetR_N"/>
    <property type="match status" value="1"/>
</dbReference>
<evidence type="ECO:0000256" key="1">
    <source>
        <dbReference type="ARBA" id="ARBA00022491"/>
    </source>
</evidence>
<keyword evidence="1" id="KW-0678">Repressor</keyword>
<evidence type="ECO:0000259" key="4">
    <source>
        <dbReference type="PROSITE" id="PS50977"/>
    </source>
</evidence>
<keyword evidence="2 3" id="KW-0238">DNA-binding</keyword>
<evidence type="ECO:0000256" key="3">
    <source>
        <dbReference type="PROSITE-ProRule" id="PRU00335"/>
    </source>
</evidence>
<dbReference type="SUPFAM" id="SSF46689">
    <property type="entry name" value="Homeodomain-like"/>
    <property type="match status" value="1"/>
</dbReference>
<dbReference type="PROSITE" id="PS50977">
    <property type="entry name" value="HTH_TETR_2"/>
    <property type="match status" value="1"/>
</dbReference>
<dbReference type="Proteomes" id="UP000273811">
    <property type="component" value="Unassembled WGS sequence"/>
</dbReference>
<name>A0A443IJA7_9BACI</name>
<reference evidence="5" key="1">
    <citation type="submission" date="2018-12" db="EMBL/GenBank/DDBJ databases">
        <authorList>
            <person name="Sun L."/>
            <person name="Chen Z."/>
        </authorList>
    </citation>
    <scope>NUCLEOTIDE SEQUENCE [LARGE SCALE GENOMIC DNA]</scope>
    <source>
        <strain evidence="5">DSM 16012</strain>
    </source>
</reference>
<keyword evidence="6" id="KW-1185">Reference proteome</keyword>
<organism evidence="5 6">
    <name type="scientific">Siminovitchia fortis</name>
    <dbReference type="NCBI Taxonomy" id="254758"/>
    <lineage>
        <taxon>Bacteria</taxon>
        <taxon>Bacillati</taxon>
        <taxon>Bacillota</taxon>
        <taxon>Bacilli</taxon>
        <taxon>Bacillales</taxon>
        <taxon>Bacillaceae</taxon>
        <taxon>Siminovitchia</taxon>
    </lineage>
</organism>
<gene>
    <name evidence="5" type="ORF">D4N35_017150</name>
</gene>
<dbReference type="InterPro" id="IPR009057">
    <property type="entry name" value="Homeodomain-like_sf"/>
</dbReference>
<evidence type="ECO:0000313" key="6">
    <source>
        <dbReference type="Proteomes" id="UP000273811"/>
    </source>
</evidence>
<accession>A0A443IJA7</accession>
<protein>
    <submittedName>
        <fullName evidence="5">TetR/AcrR family transcriptional regulator</fullName>
    </submittedName>
</protein>
<dbReference type="Gene3D" id="1.10.357.10">
    <property type="entry name" value="Tetracycline Repressor, domain 2"/>
    <property type="match status" value="1"/>
</dbReference>
<dbReference type="EMBL" id="QYTU02000063">
    <property type="protein sequence ID" value="RWR04352.1"/>
    <property type="molecule type" value="Genomic_DNA"/>
</dbReference>
<sequence>MPKKFSDSDREKIRKTILDEYKNHLINDEETSKVSVDNLVKKANIAKGTFYFFFDNKEELFLEVVMEILIVIEKQIERIKLSSPSSSVFLFDLLLYLKNVVKEYPWIIKITGKEFNSMLNKLSLEGKNQIYSQKQLIWEKVYQSITDDLIVSKSVFQGLVSILLHSISDSHEIINFDEAYRELASIITNRSIRKD</sequence>
<evidence type="ECO:0000256" key="2">
    <source>
        <dbReference type="ARBA" id="ARBA00023125"/>
    </source>
</evidence>
<evidence type="ECO:0000313" key="5">
    <source>
        <dbReference type="EMBL" id="RWR04352.1"/>
    </source>
</evidence>
<dbReference type="RefSeq" id="WP_120075864.1">
    <property type="nucleotide sequence ID" value="NZ_CP126113.1"/>
</dbReference>
<proteinExistence type="predicted"/>
<dbReference type="AlphaFoldDB" id="A0A443IJA7"/>
<feature type="domain" description="HTH tetR-type" evidence="4">
    <location>
        <begin position="11"/>
        <end position="72"/>
    </location>
</feature>
<dbReference type="InterPro" id="IPR050624">
    <property type="entry name" value="HTH-type_Tx_Regulator"/>
</dbReference>
<dbReference type="PANTHER" id="PTHR43479">
    <property type="entry name" value="ACREF/ENVCD OPERON REPRESSOR-RELATED"/>
    <property type="match status" value="1"/>
</dbReference>
<dbReference type="OrthoDB" id="9812993at2"/>
<dbReference type="InterPro" id="IPR001647">
    <property type="entry name" value="HTH_TetR"/>
</dbReference>
<dbReference type="GO" id="GO:0003677">
    <property type="term" value="F:DNA binding"/>
    <property type="evidence" value="ECO:0007669"/>
    <property type="project" value="UniProtKB-UniRule"/>
</dbReference>
<comment type="caution">
    <text evidence="5">The sequence shown here is derived from an EMBL/GenBank/DDBJ whole genome shotgun (WGS) entry which is preliminary data.</text>
</comment>
<dbReference type="PANTHER" id="PTHR43479:SF11">
    <property type="entry name" value="ACREF_ENVCD OPERON REPRESSOR-RELATED"/>
    <property type="match status" value="1"/>
</dbReference>
<feature type="DNA-binding region" description="H-T-H motif" evidence="3">
    <location>
        <begin position="35"/>
        <end position="54"/>
    </location>
</feature>